<proteinExistence type="predicted"/>
<feature type="region of interest" description="Disordered" evidence="1">
    <location>
        <begin position="117"/>
        <end position="139"/>
    </location>
</feature>
<name>A0A7U2I3F3_PHANO</name>
<dbReference type="EMBL" id="CP069032">
    <property type="protein sequence ID" value="QRD00319.1"/>
    <property type="molecule type" value="Genomic_DNA"/>
</dbReference>
<dbReference type="AlphaFoldDB" id="A0A7U2I3F3"/>
<feature type="non-terminal residue" evidence="2">
    <location>
        <position position="174"/>
    </location>
</feature>
<sequence>FACQRIQSPNILPQATTTNMSLTQTSTAPSASSSSCSTADFTRFPSADIACAVGSISGLPSNTTDVMSKCCKSAPVEAFNGDCGHYCLSVQQSVADLQKCFMEGGVGPSNIFCNGQQTQTATGTPSRTGGSASKTDGANASTGAAPGLVVQGVSKMGMGALGMLVVSFFAGAML</sequence>
<accession>A0A7U2I3F3</accession>
<reference evidence="3" key="1">
    <citation type="journal article" date="2021" name="BMC Genomics">
        <title>Chromosome-level genome assembly and manually-curated proteome of model necrotroph Parastagonospora nodorum Sn15 reveals a genome-wide trove of candidate effector homologs, and redundancy of virulence-related functions within an accessory chromosome.</title>
        <authorList>
            <person name="Bertazzoni S."/>
            <person name="Jones D.A.B."/>
            <person name="Phan H.T."/>
            <person name="Tan K.-C."/>
            <person name="Hane J.K."/>
        </authorList>
    </citation>
    <scope>NUCLEOTIDE SEQUENCE [LARGE SCALE GENOMIC DNA]</scope>
    <source>
        <strain evidence="3">SN15 / ATCC MYA-4574 / FGSC 10173)</strain>
    </source>
</reference>
<evidence type="ECO:0000256" key="1">
    <source>
        <dbReference type="SAM" id="MobiDB-lite"/>
    </source>
</evidence>
<gene>
    <name evidence="2" type="ORF">JI435_071900</name>
</gene>
<dbReference type="Proteomes" id="UP000663193">
    <property type="component" value="Chromosome 10"/>
</dbReference>
<protein>
    <submittedName>
        <fullName evidence="2">Uncharacterized protein</fullName>
    </submittedName>
</protein>
<dbReference type="OrthoDB" id="3520229at2759"/>
<organism evidence="2 3">
    <name type="scientific">Phaeosphaeria nodorum (strain SN15 / ATCC MYA-4574 / FGSC 10173)</name>
    <name type="common">Glume blotch fungus</name>
    <name type="synonym">Parastagonospora nodorum</name>
    <dbReference type="NCBI Taxonomy" id="321614"/>
    <lineage>
        <taxon>Eukaryota</taxon>
        <taxon>Fungi</taxon>
        <taxon>Dikarya</taxon>
        <taxon>Ascomycota</taxon>
        <taxon>Pezizomycotina</taxon>
        <taxon>Dothideomycetes</taxon>
        <taxon>Pleosporomycetidae</taxon>
        <taxon>Pleosporales</taxon>
        <taxon>Pleosporineae</taxon>
        <taxon>Phaeosphaeriaceae</taxon>
        <taxon>Parastagonospora</taxon>
    </lineage>
</organism>
<evidence type="ECO:0000313" key="2">
    <source>
        <dbReference type="EMBL" id="QRD00319.1"/>
    </source>
</evidence>
<keyword evidence="3" id="KW-1185">Reference proteome</keyword>
<dbReference type="VEuPathDB" id="FungiDB:JI435_071900"/>
<evidence type="ECO:0000313" key="3">
    <source>
        <dbReference type="Proteomes" id="UP000663193"/>
    </source>
</evidence>